<evidence type="ECO:0000256" key="1">
    <source>
        <dbReference type="ARBA" id="ARBA00003330"/>
    </source>
</evidence>
<feature type="signal peptide" evidence="14">
    <location>
        <begin position="1"/>
        <end position="23"/>
    </location>
</feature>
<dbReference type="InterPro" id="IPR000866">
    <property type="entry name" value="AhpC/TSA"/>
</dbReference>
<keyword evidence="17" id="KW-1185">Reference proteome</keyword>
<gene>
    <name evidence="16" type="ORF">K0B96_00650</name>
</gene>
<evidence type="ECO:0000256" key="2">
    <source>
        <dbReference type="ARBA" id="ARBA00011245"/>
    </source>
</evidence>
<comment type="catalytic activity">
    <reaction evidence="12">
        <text>a hydroperoxide + [thioredoxin]-dithiol = an alcohol + [thioredoxin]-disulfide + H2O</text>
        <dbReference type="Rhea" id="RHEA:62620"/>
        <dbReference type="Rhea" id="RHEA-COMP:10698"/>
        <dbReference type="Rhea" id="RHEA-COMP:10700"/>
        <dbReference type="ChEBI" id="CHEBI:15377"/>
        <dbReference type="ChEBI" id="CHEBI:29950"/>
        <dbReference type="ChEBI" id="CHEBI:30879"/>
        <dbReference type="ChEBI" id="CHEBI:35924"/>
        <dbReference type="ChEBI" id="CHEBI:50058"/>
        <dbReference type="EC" id="1.11.1.24"/>
    </reaction>
</comment>
<keyword evidence="7" id="KW-1015">Disulfide bond</keyword>
<evidence type="ECO:0000256" key="9">
    <source>
        <dbReference type="ARBA" id="ARBA00032824"/>
    </source>
</evidence>
<dbReference type="GO" id="GO:0008379">
    <property type="term" value="F:thioredoxin peroxidase activity"/>
    <property type="evidence" value="ECO:0007669"/>
    <property type="project" value="TreeGrafter"/>
</dbReference>
<dbReference type="Gene3D" id="3.40.30.10">
    <property type="entry name" value="Glutaredoxin"/>
    <property type="match status" value="1"/>
</dbReference>
<evidence type="ECO:0000256" key="14">
    <source>
        <dbReference type="SAM" id="SignalP"/>
    </source>
</evidence>
<keyword evidence="5" id="KW-0049">Antioxidant</keyword>
<comment type="function">
    <text evidence="1">Thiol-specific peroxidase that catalyzes the reduction of hydrogen peroxide and organic hydroperoxides to water and alcohols, respectively. Plays a role in cell protection against oxidative stress by detoxifying peroxides and as sensor of hydrogen peroxide-mediated signaling events.</text>
</comment>
<accession>A0A8F9TX46</accession>
<dbReference type="AlphaFoldDB" id="A0A8F9TX46"/>
<evidence type="ECO:0000313" key="17">
    <source>
        <dbReference type="Proteomes" id="UP000825051"/>
    </source>
</evidence>
<evidence type="ECO:0000256" key="10">
    <source>
        <dbReference type="ARBA" id="ARBA00038489"/>
    </source>
</evidence>
<dbReference type="GO" id="GO:0005737">
    <property type="term" value="C:cytoplasm"/>
    <property type="evidence" value="ECO:0007669"/>
    <property type="project" value="TreeGrafter"/>
</dbReference>
<dbReference type="InterPro" id="IPR036249">
    <property type="entry name" value="Thioredoxin-like_sf"/>
</dbReference>
<dbReference type="PROSITE" id="PS51352">
    <property type="entry name" value="THIOREDOXIN_2"/>
    <property type="match status" value="1"/>
</dbReference>
<dbReference type="SUPFAM" id="SSF52833">
    <property type="entry name" value="Thioredoxin-like"/>
    <property type="match status" value="1"/>
</dbReference>
<comment type="similarity">
    <text evidence="10">Belongs to the peroxiredoxin family. BCP/PrxQ subfamily.</text>
</comment>
<evidence type="ECO:0000259" key="15">
    <source>
        <dbReference type="PROSITE" id="PS51352"/>
    </source>
</evidence>
<sequence>MILKFFRVALPLAFAMIFSSAHAAPAKVGDPAPDVTGTTETGASLDFATVYKQQPYTLVYFFPKADTAGCTAQGCSLRDAYEKLTKKGVAVIGVSHDDVAAQKAFKDKNHFPFTLIADPDNTVIKAFGVPTYPMSAMAKRQAYLIKDGKIVWADYSASTDRQAADVLKVIDAQGTE</sequence>
<name>A0A8F9TX46_9BACT</name>
<dbReference type="Proteomes" id="UP000825051">
    <property type="component" value="Chromosome"/>
</dbReference>
<dbReference type="CDD" id="cd03017">
    <property type="entry name" value="PRX_BCP"/>
    <property type="match status" value="1"/>
</dbReference>
<comment type="subunit">
    <text evidence="2">Monomer.</text>
</comment>
<dbReference type="EC" id="1.11.1.24" evidence="3"/>
<evidence type="ECO:0000256" key="5">
    <source>
        <dbReference type="ARBA" id="ARBA00022862"/>
    </source>
</evidence>
<dbReference type="InterPro" id="IPR050924">
    <property type="entry name" value="Peroxiredoxin_BCP/PrxQ"/>
</dbReference>
<dbReference type="GO" id="GO:0045454">
    <property type="term" value="P:cell redox homeostasis"/>
    <property type="evidence" value="ECO:0007669"/>
    <property type="project" value="TreeGrafter"/>
</dbReference>
<evidence type="ECO:0000256" key="12">
    <source>
        <dbReference type="ARBA" id="ARBA00049091"/>
    </source>
</evidence>
<evidence type="ECO:0000313" key="16">
    <source>
        <dbReference type="EMBL" id="QYM79157.1"/>
    </source>
</evidence>
<proteinExistence type="inferred from homology"/>
<evidence type="ECO:0000256" key="13">
    <source>
        <dbReference type="PIRSR" id="PIRSR000239-1"/>
    </source>
</evidence>
<dbReference type="KEGG" id="ole:K0B96_00650"/>
<reference evidence="16" key="1">
    <citation type="submission" date="2021-08" db="EMBL/GenBank/DDBJ databases">
        <title>Genome of a novel bacterium of the phylum Verrucomicrobia, Oleiharenicola sp. KSB-15.</title>
        <authorList>
            <person name="Chung J.-H."/>
            <person name="Ahn J.-H."/>
            <person name="Yoon Y."/>
            <person name="Kim D.-Y."/>
            <person name="An S.-H."/>
            <person name="Park I."/>
            <person name="Yeon J."/>
        </authorList>
    </citation>
    <scope>NUCLEOTIDE SEQUENCE</scope>
    <source>
        <strain evidence="16">KSB-15</strain>
    </source>
</reference>
<protein>
    <recommendedName>
        <fullName evidence="3">thioredoxin-dependent peroxiredoxin</fullName>
        <ecNumber evidence="3">1.11.1.24</ecNumber>
    </recommendedName>
    <alternativeName>
        <fullName evidence="9">Thioredoxin peroxidase</fullName>
    </alternativeName>
    <alternativeName>
        <fullName evidence="11">Thioredoxin-dependent peroxiredoxin Bcp</fullName>
    </alternativeName>
</protein>
<evidence type="ECO:0000256" key="4">
    <source>
        <dbReference type="ARBA" id="ARBA00022559"/>
    </source>
</evidence>
<dbReference type="EMBL" id="CP080507">
    <property type="protein sequence ID" value="QYM79157.1"/>
    <property type="molecule type" value="Genomic_DNA"/>
</dbReference>
<keyword evidence="6" id="KW-0560">Oxidoreductase</keyword>
<evidence type="ECO:0000256" key="7">
    <source>
        <dbReference type="ARBA" id="ARBA00023157"/>
    </source>
</evidence>
<dbReference type="InterPro" id="IPR024706">
    <property type="entry name" value="Peroxiredoxin_AhpC-typ"/>
</dbReference>
<dbReference type="PANTHER" id="PTHR42801:SF4">
    <property type="entry name" value="AHPC_TSA FAMILY PROTEIN"/>
    <property type="match status" value="1"/>
</dbReference>
<keyword evidence="14" id="KW-0732">Signal</keyword>
<dbReference type="InterPro" id="IPR013766">
    <property type="entry name" value="Thioredoxin_domain"/>
</dbReference>
<evidence type="ECO:0000256" key="3">
    <source>
        <dbReference type="ARBA" id="ARBA00013017"/>
    </source>
</evidence>
<dbReference type="PANTHER" id="PTHR42801">
    <property type="entry name" value="THIOREDOXIN-DEPENDENT PEROXIDE REDUCTASE"/>
    <property type="match status" value="1"/>
</dbReference>
<evidence type="ECO:0000256" key="11">
    <source>
        <dbReference type="ARBA" id="ARBA00042639"/>
    </source>
</evidence>
<dbReference type="PIRSF" id="PIRSF000239">
    <property type="entry name" value="AHPC"/>
    <property type="match status" value="1"/>
</dbReference>
<keyword evidence="8" id="KW-0676">Redox-active center</keyword>
<dbReference type="RefSeq" id="WP_220162658.1">
    <property type="nucleotide sequence ID" value="NZ_CP080507.1"/>
</dbReference>
<keyword evidence="4" id="KW-0575">Peroxidase</keyword>
<evidence type="ECO:0000256" key="6">
    <source>
        <dbReference type="ARBA" id="ARBA00023002"/>
    </source>
</evidence>
<feature type="domain" description="Thioredoxin" evidence="15">
    <location>
        <begin position="26"/>
        <end position="175"/>
    </location>
</feature>
<organism evidence="16 17">
    <name type="scientific">Horticoccus luteus</name>
    <dbReference type="NCBI Taxonomy" id="2862869"/>
    <lineage>
        <taxon>Bacteria</taxon>
        <taxon>Pseudomonadati</taxon>
        <taxon>Verrucomicrobiota</taxon>
        <taxon>Opitutia</taxon>
        <taxon>Opitutales</taxon>
        <taxon>Opitutaceae</taxon>
        <taxon>Horticoccus</taxon>
    </lineage>
</organism>
<feature type="active site" description="Cysteine sulfenic acid (-SOH) intermediate; for peroxidase activity" evidence="13">
    <location>
        <position position="70"/>
    </location>
</feature>
<dbReference type="Pfam" id="PF00578">
    <property type="entry name" value="AhpC-TSA"/>
    <property type="match status" value="1"/>
</dbReference>
<dbReference type="GO" id="GO:0034599">
    <property type="term" value="P:cellular response to oxidative stress"/>
    <property type="evidence" value="ECO:0007669"/>
    <property type="project" value="TreeGrafter"/>
</dbReference>
<feature type="chain" id="PRO_5034092973" description="thioredoxin-dependent peroxiredoxin" evidence="14">
    <location>
        <begin position="24"/>
        <end position="176"/>
    </location>
</feature>
<evidence type="ECO:0000256" key="8">
    <source>
        <dbReference type="ARBA" id="ARBA00023284"/>
    </source>
</evidence>